<evidence type="ECO:0000313" key="7">
    <source>
        <dbReference type="Proteomes" id="UP001409585"/>
    </source>
</evidence>
<dbReference type="EMBL" id="BAABLX010000078">
    <property type="protein sequence ID" value="GAA4959452.1"/>
    <property type="molecule type" value="Genomic_DNA"/>
</dbReference>
<sequence>MAASKKQTKTINLALQGGGAHGAFAWGALDALLEDGRIDIEGVCAASAGAMNAIAYASGNLEGGKDGAREKLHNFWWQVHQAGQAFNPIKQLPWERFFTNSMDHSLSYGFFDGLFRTFSPYQLNPFDFNPLRDVLAETIDFEALKQCDKTKLYISATHVQSGKLRVFSTPELSIDVVMASACLPFIYKAVSIEGEDYWDGGYMGNPALYPLFYDTQSRDILIVHINPIDRPETPHSAPDIMNRINEISFNSSLIKEMRSIAFVKKLLEKDMLKDEYRDSFKDILLHSLRAEGAMCDLSVASKFSSDWGFLTMLRDKGREYMGQWLEQHYDAIGVRETVDLQGEFLNTVGKIFDR</sequence>
<dbReference type="InterPro" id="IPR002641">
    <property type="entry name" value="PNPLA_dom"/>
</dbReference>
<evidence type="ECO:0000256" key="3">
    <source>
        <dbReference type="ARBA" id="ARBA00023098"/>
    </source>
</evidence>
<dbReference type="GO" id="GO:0016787">
    <property type="term" value="F:hydrolase activity"/>
    <property type="evidence" value="ECO:0007669"/>
    <property type="project" value="UniProtKB-UniRule"/>
</dbReference>
<evidence type="ECO:0000256" key="4">
    <source>
        <dbReference type="PROSITE-ProRule" id="PRU01161"/>
    </source>
</evidence>
<feature type="short sequence motif" description="GXGXXG" evidence="4">
    <location>
        <begin position="17"/>
        <end position="22"/>
    </location>
</feature>
<dbReference type="RefSeq" id="WP_345427680.1">
    <property type="nucleotide sequence ID" value="NZ_AP031496.1"/>
</dbReference>
<evidence type="ECO:0000256" key="1">
    <source>
        <dbReference type="ARBA" id="ARBA00022801"/>
    </source>
</evidence>
<reference evidence="7" key="1">
    <citation type="journal article" date="2019" name="Int. J. Syst. Evol. Microbiol.">
        <title>The Global Catalogue of Microorganisms (GCM) 10K type strain sequencing project: providing services to taxonomists for standard genome sequencing and annotation.</title>
        <authorList>
            <consortium name="The Broad Institute Genomics Platform"/>
            <consortium name="The Broad Institute Genome Sequencing Center for Infectious Disease"/>
            <person name="Wu L."/>
            <person name="Ma J."/>
        </authorList>
    </citation>
    <scope>NUCLEOTIDE SEQUENCE [LARGE SCALE GENOMIC DNA]</scope>
    <source>
        <strain evidence="7">JCM 19134</strain>
    </source>
</reference>
<dbReference type="InterPro" id="IPR016035">
    <property type="entry name" value="Acyl_Trfase/lysoPLipase"/>
</dbReference>
<dbReference type="AlphaFoldDB" id="A0AAV3U904"/>
<feature type="active site" description="Nucleophile" evidence="4">
    <location>
        <position position="47"/>
    </location>
</feature>
<feature type="domain" description="PNPLA" evidence="5">
    <location>
        <begin position="13"/>
        <end position="212"/>
    </location>
</feature>
<dbReference type="PANTHER" id="PTHR14226:SF78">
    <property type="entry name" value="SLR0060 PROTEIN"/>
    <property type="match status" value="1"/>
</dbReference>
<feature type="active site" description="Proton acceptor" evidence="4">
    <location>
        <position position="199"/>
    </location>
</feature>
<organism evidence="6 7">
    <name type="scientific">Halioxenophilus aromaticivorans</name>
    <dbReference type="NCBI Taxonomy" id="1306992"/>
    <lineage>
        <taxon>Bacteria</taxon>
        <taxon>Pseudomonadati</taxon>
        <taxon>Pseudomonadota</taxon>
        <taxon>Gammaproteobacteria</taxon>
        <taxon>Alteromonadales</taxon>
        <taxon>Alteromonadaceae</taxon>
        <taxon>Halioxenophilus</taxon>
    </lineage>
</organism>
<accession>A0AAV3U904</accession>
<dbReference type="Gene3D" id="3.40.1090.10">
    <property type="entry name" value="Cytosolic phospholipase A2 catalytic domain"/>
    <property type="match status" value="2"/>
</dbReference>
<evidence type="ECO:0000313" key="6">
    <source>
        <dbReference type="EMBL" id="GAA4959452.1"/>
    </source>
</evidence>
<keyword evidence="7" id="KW-1185">Reference proteome</keyword>
<dbReference type="Pfam" id="PF01734">
    <property type="entry name" value="Patatin"/>
    <property type="match status" value="1"/>
</dbReference>
<dbReference type="InterPro" id="IPR050301">
    <property type="entry name" value="NTE"/>
</dbReference>
<dbReference type="PANTHER" id="PTHR14226">
    <property type="entry name" value="NEUROPATHY TARGET ESTERASE/SWISS CHEESE D.MELANOGASTER"/>
    <property type="match status" value="1"/>
</dbReference>
<evidence type="ECO:0000256" key="2">
    <source>
        <dbReference type="ARBA" id="ARBA00022963"/>
    </source>
</evidence>
<keyword evidence="3 4" id="KW-0443">Lipid metabolism</keyword>
<dbReference type="Proteomes" id="UP001409585">
    <property type="component" value="Unassembled WGS sequence"/>
</dbReference>
<dbReference type="GO" id="GO:0016042">
    <property type="term" value="P:lipid catabolic process"/>
    <property type="evidence" value="ECO:0007669"/>
    <property type="project" value="UniProtKB-UniRule"/>
</dbReference>
<proteinExistence type="predicted"/>
<name>A0AAV3U904_9ALTE</name>
<protein>
    <submittedName>
        <fullName evidence="6">Patatin-like phospholipase family protein</fullName>
    </submittedName>
</protein>
<comment type="caution">
    <text evidence="4">Lacks conserved residue(s) required for the propagation of feature annotation.</text>
</comment>
<feature type="short sequence motif" description="DGA/G" evidence="4">
    <location>
        <begin position="199"/>
        <end position="201"/>
    </location>
</feature>
<keyword evidence="1 4" id="KW-0378">Hydrolase</keyword>
<evidence type="ECO:0000259" key="5">
    <source>
        <dbReference type="PROSITE" id="PS51635"/>
    </source>
</evidence>
<keyword evidence="2 4" id="KW-0442">Lipid degradation</keyword>
<dbReference type="SUPFAM" id="SSF52151">
    <property type="entry name" value="FabD/lysophospholipase-like"/>
    <property type="match status" value="1"/>
</dbReference>
<comment type="caution">
    <text evidence="6">The sequence shown here is derived from an EMBL/GenBank/DDBJ whole genome shotgun (WGS) entry which is preliminary data.</text>
</comment>
<gene>
    <name evidence="6" type="ORF">GCM10025791_45570</name>
</gene>
<dbReference type="PROSITE" id="PS51635">
    <property type="entry name" value="PNPLA"/>
    <property type="match status" value="1"/>
</dbReference>